<evidence type="ECO:0000313" key="3">
    <source>
        <dbReference type="Proteomes" id="UP000054564"/>
    </source>
</evidence>
<comment type="caution">
    <text evidence="2">The sequence shown here is derived from an EMBL/GenBank/DDBJ whole genome shotgun (WGS) entry which is preliminary data.</text>
</comment>
<keyword evidence="3" id="KW-1185">Reference proteome</keyword>
<evidence type="ECO:0000256" key="1">
    <source>
        <dbReference type="SAM" id="MobiDB-lite"/>
    </source>
</evidence>
<dbReference type="Proteomes" id="UP000054564">
    <property type="component" value="Unassembled WGS sequence"/>
</dbReference>
<sequence>TKTLRSSGLVAFPTSPTELDEDDLDFDSRVQKYIQRGDGGPPVAAREAHPISGRDDSPVGKDPRRVTSGLKPRAKVTTSSLGSPLHHRPQGTNQRGSSFSTSNLKGQQDLPHSPLAPARTLHRINKTSLATIRLSSPARHSPSSAHSNESQHLGAELVDFSLDHLRFKLGSIQSSRRLRSTPSPTMSSPSSIRDLKDLTN</sequence>
<dbReference type="EMBL" id="AJIL01004750">
    <property type="protein sequence ID" value="KNE87610.1"/>
    <property type="molecule type" value="Genomic_DNA"/>
</dbReference>
<reference evidence="3" key="1">
    <citation type="submission" date="2014-03" db="EMBL/GenBank/DDBJ databases">
        <title>The Genome Sequence of Puccinia striiformis f. sp. tritici PST-78.</title>
        <authorList>
            <consortium name="The Broad Institute Genome Sequencing Platform"/>
            <person name="Cuomo C."/>
            <person name="Hulbert S."/>
            <person name="Chen X."/>
            <person name="Walker B."/>
            <person name="Young S.K."/>
            <person name="Zeng Q."/>
            <person name="Gargeya S."/>
            <person name="Fitzgerald M."/>
            <person name="Haas B."/>
            <person name="Abouelleil A."/>
            <person name="Alvarado L."/>
            <person name="Arachchi H.M."/>
            <person name="Berlin A.M."/>
            <person name="Chapman S.B."/>
            <person name="Goldberg J."/>
            <person name="Griggs A."/>
            <person name="Gujja S."/>
            <person name="Hansen M."/>
            <person name="Howarth C."/>
            <person name="Imamovic A."/>
            <person name="Larimer J."/>
            <person name="McCowan C."/>
            <person name="Montmayeur A."/>
            <person name="Murphy C."/>
            <person name="Neiman D."/>
            <person name="Pearson M."/>
            <person name="Priest M."/>
            <person name="Roberts A."/>
            <person name="Saif S."/>
            <person name="Shea T."/>
            <person name="Sisk P."/>
            <person name="Sykes S."/>
            <person name="Wortman J."/>
            <person name="Nusbaum C."/>
            <person name="Birren B."/>
        </authorList>
    </citation>
    <scope>NUCLEOTIDE SEQUENCE [LARGE SCALE GENOMIC DNA]</scope>
    <source>
        <strain evidence="3">race PST-78</strain>
    </source>
</reference>
<feature type="compositionally biased region" description="Polar residues" evidence="1">
    <location>
        <begin position="90"/>
        <end position="106"/>
    </location>
</feature>
<feature type="compositionally biased region" description="Basic and acidic residues" evidence="1">
    <location>
        <begin position="46"/>
        <end position="65"/>
    </location>
</feature>
<dbReference type="OrthoDB" id="6019893at2759"/>
<feature type="non-terminal residue" evidence="2">
    <location>
        <position position="1"/>
    </location>
</feature>
<feature type="region of interest" description="Disordered" evidence="1">
    <location>
        <begin position="1"/>
        <end position="119"/>
    </location>
</feature>
<organism evidence="2 3">
    <name type="scientific">Puccinia striiformis f. sp. tritici PST-78</name>
    <dbReference type="NCBI Taxonomy" id="1165861"/>
    <lineage>
        <taxon>Eukaryota</taxon>
        <taxon>Fungi</taxon>
        <taxon>Dikarya</taxon>
        <taxon>Basidiomycota</taxon>
        <taxon>Pucciniomycotina</taxon>
        <taxon>Pucciniomycetes</taxon>
        <taxon>Pucciniales</taxon>
        <taxon>Pucciniaceae</taxon>
        <taxon>Puccinia</taxon>
    </lineage>
</organism>
<evidence type="ECO:0000313" key="2">
    <source>
        <dbReference type="EMBL" id="KNE87610.1"/>
    </source>
</evidence>
<name>A0A0L0UKZ0_9BASI</name>
<protein>
    <submittedName>
        <fullName evidence="2">Uncharacterized protein</fullName>
    </submittedName>
</protein>
<proteinExistence type="predicted"/>
<accession>A0A0L0UKZ0</accession>
<dbReference type="AlphaFoldDB" id="A0A0L0UKZ0"/>
<dbReference type="STRING" id="1165861.A0A0L0UKZ0"/>
<feature type="compositionally biased region" description="Low complexity" evidence="1">
    <location>
        <begin position="180"/>
        <end position="191"/>
    </location>
</feature>
<gene>
    <name evidence="2" type="ORF">PSTG_19003</name>
</gene>
<feature type="region of interest" description="Disordered" evidence="1">
    <location>
        <begin position="175"/>
        <end position="200"/>
    </location>
</feature>